<dbReference type="PANTHER" id="PTHR43408">
    <property type="entry name" value="FMN REDUCTASE (NADPH)"/>
    <property type="match status" value="1"/>
</dbReference>
<dbReference type="SUPFAM" id="SSF52218">
    <property type="entry name" value="Flavoproteins"/>
    <property type="match status" value="1"/>
</dbReference>
<dbReference type="PATRIC" id="fig|162209.4.peg.3611"/>
<sequence length="188" mass="20831">MRIGMKMLGISGTIIGEKTSSVVRKVVKHAALLEPDLKTEMLDLRDYEVQFCDGRNPAAYNLDTQKVMAAVLSADCFVIGTPVFQASMAAPLKNVFDLLPPDAFRDKVIGFIATGGTYQHFLVIENQLKPIAGYFRAYVTPDYVYAHRDHFNDRHEVVDASVLQRIKGLARQIVEMSKALQGIRTAAG</sequence>
<keyword evidence="1" id="KW-0285">Flavoprotein</keyword>
<accession>A0A0U2UBZ2</accession>
<dbReference type="Proteomes" id="UP000061660">
    <property type="component" value="Chromosome"/>
</dbReference>
<reference evidence="6" key="1">
    <citation type="submission" date="2015-12" db="EMBL/GenBank/DDBJ databases">
        <title>Complete genome sequences of two moderately thermophilic Paenibacillus species.</title>
        <authorList>
            <person name="Butler R.III."/>
            <person name="Wang J."/>
            <person name="Stark B.C."/>
            <person name="Pombert J.-F."/>
        </authorList>
    </citation>
    <scope>NUCLEOTIDE SEQUENCE [LARGE SCALE GENOMIC DNA]</scope>
    <source>
        <strain evidence="6">32O-Y</strain>
    </source>
</reference>
<dbReference type="Pfam" id="PF03358">
    <property type="entry name" value="FMN_red"/>
    <property type="match status" value="1"/>
</dbReference>
<feature type="domain" description="NADPH-dependent FMN reductase-like" evidence="4">
    <location>
        <begin position="5"/>
        <end position="149"/>
    </location>
</feature>
<dbReference type="EMBL" id="CP013652">
    <property type="protein sequence ID" value="ALS23736.1"/>
    <property type="molecule type" value="Genomic_DNA"/>
</dbReference>
<evidence type="ECO:0000313" key="5">
    <source>
        <dbReference type="EMBL" id="ALS23736.1"/>
    </source>
</evidence>
<evidence type="ECO:0000256" key="3">
    <source>
        <dbReference type="ARBA" id="ARBA00023002"/>
    </source>
</evidence>
<keyword evidence="6" id="KW-1185">Reference proteome</keyword>
<keyword evidence="3" id="KW-0560">Oxidoreductase</keyword>
<dbReference type="InterPro" id="IPR051814">
    <property type="entry name" value="NAD(P)H-dep_FMN_reductase"/>
</dbReference>
<keyword evidence="2" id="KW-0288">FMN</keyword>
<proteinExistence type="predicted"/>
<dbReference type="STRING" id="162209.IJ22_33750"/>
<dbReference type="KEGG" id="pnp:IJ22_33750"/>
<protein>
    <submittedName>
        <fullName evidence="5">NAD(P)H-dependent FAD/FMN reductase</fullName>
    </submittedName>
</protein>
<evidence type="ECO:0000313" key="6">
    <source>
        <dbReference type="Proteomes" id="UP000061660"/>
    </source>
</evidence>
<dbReference type="AlphaFoldDB" id="A0A0U2UBZ2"/>
<dbReference type="InterPro" id="IPR029039">
    <property type="entry name" value="Flavoprotein-like_sf"/>
</dbReference>
<name>A0A0U2UBZ2_9BACL</name>
<organism evidence="5 6">
    <name type="scientific">Paenibacillus naphthalenovorans</name>
    <dbReference type="NCBI Taxonomy" id="162209"/>
    <lineage>
        <taxon>Bacteria</taxon>
        <taxon>Bacillati</taxon>
        <taxon>Bacillota</taxon>
        <taxon>Bacilli</taxon>
        <taxon>Bacillales</taxon>
        <taxon>Paenibacillaceae</taxon>
        <taxon>Paenibacillus</taxon>
    </lineage>
</organism>
<evidence type="ECO:0000256" key="1">
    <source>
        <dbReference type="ARBA" id="ARBA00022630"/>
    </source>
</evidence>
<dbReference type="InterPro" id="IPR005025">
    <property type="entry name" value="FMN_Rdtase-like_dom"/>
</dbReference>
<evidence type="ECO:0000256" key="2">
    <source>
        <dbReference type="ARBA" id="ARBA00022643"/>
    </source>
</evidence>
<dbReference type="Gene3D" id="3.40.50.360">
    <property type="match status" value="1"/>
</dbReference>
<reference evidence="5 6" key="2">
    <citation type="journal article" date="2016" name="Genome Announc.">
        <title>Complete Genome Sequences of Two Interactive Moderate Thermophiles, Paenibacillus napthalenovorans 32O-Y and Paenibacillus sp. 32O-W.</title>
        <authorList>
            <person name="Butler R.R.III."/>
            <person name="Wang J."/>
            <person name="Stark B.C."/>
            <person name="Pombert J.F."/>
        </authorList>
    </citation>
    <scope>NUCLEOTIDE SEQUENCE [LARGE SCALE GENOMIC DNA]</scope>
    <source>
        <strain evidence="5 6">32O-Y</strain>
    </source>
</reference>
<gene>
    <name evidence="5" type="ORF">IJ22_33750</name>
</gene>
<dbReference type="GO" id="GO:0016491">
    <property type="term" value="F:oxidoreductase activity"/>
    <property type="evidence" value="ECO:0007669"/>
    <property type="project" value="UniProtKB-KW"/>
</dbReference>
<evidence type="ECO:0000259" key="4">
    <source>
        <dbReference type="Pfam" id="PF03358"/>
    </source>
</evidence>
<dbReference type="PANTHER" id="PTHR43408:SF2">
    <property type="entry name" value="FMN REDUCTASE (NADPH)"/>
    <property type="match status" value="1"/>
</dbReference>